<keyword evidence="3" id="KW-0645">Protease</keyword>
<reference evidence="11 12" key="1">
    <citation type="journal article" date="2017" name="Genome Announc.">
        <title>Complete Genome Sequences of Two Acetylene-Fermenting Pelobacter acetylenicus Strains.</title>
        <authorList>
            <person name="Sutton J.M."/>
            <person name="Baesman S.M."/>
            <person name="Fierst J.L."/>
            <person name="Poret-Peterson A.T."/>
            <person name="Oremland R.S."/>
            <person name="Dunlap D.S."/>
            <person name="Akob D.M."/>
        </authorList>
    </citation>
    <scope>NUCLEOTIDE SEQUENCE [LARGE SCALE GENOMIC DNA]</scope>
    <source>
        <strain evidence="11 12">DSM 3247</strain>
    </source>
</reference>
<dbReference type="CDD" id="cd12797">
    <property type="entry name" value="M23_peptidase"/>
    <property type="match status" value="1"/>
</dbReference>
<evidence type="ECO:0000256" key="1">
    <source>
        <dbReference type="ARBA" id="ARBA00001947"/>
    </source>
</evidence>
<sequence length="446" mass="49026">MLHDIQPPRRFPKLKTNRFTTKKALLWGGVVAGLLGGLWFGATGSNRQTSNGEQAARTANEQTRVIAQKTVKGVIQPGDTITSLLADIFTPQQIHILNQATKPVFPLSRLTAGQSYALRLADGKFISFTYDIDREDQLVVCREGGSFVARKIPIEYEVITDLVTGVIDSSLFGSIVQSGENEVLAISLADIFAWDIDFIRDIQPGDAFEALVEKRFREGTPAGYGRILAARFTNQGQPYSAYLFKDGNQPAAYYDENGRSLRKAFLKAPLSFSRISSGFNMRRRHPITKKVRPHPAIDYAAPTGTPIKTVGDGTVTFAAFKRYNGNCVKVRHPGGWETMYNHMSRFGRGIKRGVKVRQGQVIGYVGTTGLSTGPHLDFRMYKNGVALNPLKIKTPPSAPVSAQHLPDFKRTVAQLTARLEGSQPVQTAALVGNHHSGLEADLLRTN</sequence>
<dbReference type="GO" id="GO:0004222">
    <property type="term" value="F:metalloendopeptidase activity"/>
    <property type="evidence" value="ECO:0007669"/>
    <property type="project" value="TreeGrafter"/>
</dbReference>
<feature type="domain" description="Csd3-like second N-terminal" evidence="10">
    <location>
        <begin position="160"/>
        <end position="280"/>
    </location>
</feature>
<keyword evidence="5" id="KW-0378">Hydrolase</keyword>
<evidence type="ECO:0000313" key="11">
    <source>
        <dbReference type="EMBL" id="APG25124.1"/>
    </source>
</evidence>
<evidence type="ECO:0000259" key="9">
    <source>
        <dbReference type="Pfam" id="PF01551"/>
    </source>
</evidence>
<dbReference type="PANTHER" id="PTHR21666:SF288">
    <property type="entry name" value="CELL DIVISION PROTEIN YTFB"/>
    <property type="match status" value="1"/>
</dbReference>
<dbReference type="SUPFAM" id="SSF51261">
    <property type="entry name" value="Duplicated hybrid motif"/>
    <property type="match status" value="1"/>
</dbReference>
<dbReference type="EMBL" id="CP015518">
    <property type="protein sequence ID" value="APG25124.1"/>
    <property type="molecule type" value="Genomic_DNA"/>
</dbReference>
<dbReference type="Proteomes" id="UP000182264">
    <property type="component" value="Chromosome"/>
</dbReference>
<dbReference type="STRING" id="29542.A6070_02870"/>
<evidence type="ECO:0000256" key="5">
    <source>
        <dbReference type="ARBA" id="ARBA00022801"/>
    </source>
</evidence>
<dbReference type="AlphaFoldDB" id="A0A1L3GGP8"/>
<evidence type="ECO:0000256" key="6">
    <source>
        <dbReference type="ARBA" id="ARBA00022833"/>
    </source>
</evidence>
<evidence type="ECO:0000256" key="8">
    <source>
        <dbReference type="SAM" id="Phobius"/>
    </source>
</evidence>
<keyword evidence="4" id="KW-0479">Metal-binding</keyword>
<evidence type="ECO:0000256" key="2">
    <source>
        <dbReference type="ARBA" id="ARBA00004196"/>
    </source>
</evidence>
<gene>
    <name evidence="11" type="ORF">A7E75_08895</name>
</gene>
<dbReference type="Pfam" id="PF19425">
    <property type="entry name" value="Csd3_N2"/>
    <property type="match status" value="1"/>
</dbReference>
<feature type="domain" description="M23ase beta-sheet core" evidence="9">
    <location>
        <begin position="293"/>
        <end position="389"/>
    </location>
</feature>
<dbReference type="GO" id="GO:0030313">
    <property type="term" value="C:cell envelope"/>
    <property type="evidence" value="ECO:0007669"/>
    <property type="project" value="UniProtKB-SubCell"/>
</dbReference>
<keyword evidence="6" id="KW-0862">Zinc</keyword>
<evidence type="ECO:0000256" key="4">
    <source>
        <dbReference type="ARBA" id="ARBA00022723"/>
    </source>
</evidence>
<dbReference type="InterPro" id="IPR016047">
    <property type="entry name" value="M23ase_b-sheet_dom"/>
</dbReference>
<keyword evidence="12" id="KW-1185">Reference proteome</keyword>
<comment type="cofactor">
    <cofactor evidence="1">
        <name>Zn(2+)</name>
        <dbReference type="ChEBI" id="CHEBI:29105"/>
    </cofactor>
</comment>
<comment type="subcellular location">
    <subcellularLocation>
        <location evidence="2">Cell envelope</location>
    </subcellularLocation>
</comment>
<accession>A0A1L3GGP8</accession>
<evidence type="ECO:0000256" key="7">
    <source>
        <dbReference type="ARBA" id="ARBA00023049"/>
    </source>
</evidence>
<keyword evidence="8" id="KW-0812">Transmembrane</keyword>
<keyword evidence="7" id="KW-0482">Metalloprotease</keyword>
<dbReference type="PANTHER" id="PTHR21666">
    <property type="entry name" value="PEPTIDASE-RELATED"/>
    <property type="match status" value="1"/>
</dbReference>
<dbReference type="GO" id="GO:0006508">
    <property type="term" value="P:proteolysis"/>
    <property type="evidence" value="ECO:0007669"/>
    <property type="project" value="UniProtKB-KW"/>
</dbReference>
<dbReference type="GO" id="GO:0046872">
    <property type="term" value="F:metal ion binding"/>
    <property type="evidence" value="ECO:0007669"/>
    <property type="project" value="UniProtKB-KW"/>
</dbReference>
<proteinExistence type="predicted"/>
<dbReference type="Gene3D" id="3.10.450.350">
    <property type="match status" value="1"/>
</dbReference>
<feature type="transmembrane region" description="Helical" evidence="8">
    <location>
        <begin position="24"/>
        <end position="42"/>
    </location>
</feature>
<evidence type="ECO:0000259" key="10">
    <source>
        <dbReference type="Pfam" id="PF19425"/>
    </source>
</evidence>
<organism evidence="11 12">
    <name type="scientific">Syntrophotalea acetylenica</name>
    <name type="common">Pelobacter acetylenicus</name>
    <dbReference type="NCBI Taxonomy" id="29542"/>
    <lineage>
        <taxon>Bacteria</taxon>
        <taxon>Pseudomonadati</taxon>
        <taxon>Thermodesulfobacteriota</taxon>
        <taxon>Desulfuromonadia</taxon>
        <taxon>Desulfuromonadales</taxon>
        <taxon>Syntrophotaleaceae</taxon>
        <taxon>Syntrophotalea</taxon>
    </lineage>
</organism>
<dbReference type="InterPro" id="IPR011055">
    <property type="entry name" value="Dup_hybrid_motif"/>
</dbReference>
<dbReference type="RefSeq" id="WP_072286973.1">
    <property type="nucleotide sequence ID" value="NZ_CP015518.1"/>
</dbReference>
<dbReference type="Gene3D" id="2.70.70.10">
    <property type="entry name" value="Glucose Permease (Domain IIA)"/>
    <property type="match status" value="1"/>
</dbReference>
<evidence type="ECO:0000256" key="3">
    <source>
        <dbReference type="ARBA" id="ARBA00022670"/>
    </source>
</evidence>
<name>A0A1L3GGP8_SYNAC</name>
<keyword evidence="8" id="KW-0472">Membrane</keyword>
<dbReference type="InterPro" id="IPR045834">
    <property type="entry name" value="Csd3_N2"/>
</dbReference>
<dbReference type="Pfam" id="PF01551">
    <property type="entry name" value="Peptidase_M23"/>
    <property type="match status" value="1"/>
</dbReference>
<protein>
    <submittedName>
        <fullName evidence="11">Peptidase M23</fullName>
    </submittedName>
</protein>
<dbReference type="InterPro" id="IPR050570">
    <property type="entry name" value="Cell_wall_metabolism_enzyme"/>
</dbReference>
<keyword evidence="8" id="KW-1133">Transmembrane helix</keyword>
<evidence type="ECO:0000313" key="12">
    <source>
        <dbReference type="Proteomes" id="UP000182264"/>
    </source>
</evidence>